<dbReference type="Pfam" id="PF13201">
    <property type="entry name" value="PCMD"/>
    <property type="match status" value="1"/>
</dbReference>
<dbReference type="AlphaFoldDB" id="A0A840CQJ5"/>
<keyword evidence="1" id="KW-0732">Signal</keyword>
<dbReference type="EMBL" id="JACIEP010000003">
    <property type="protein sequence ID" value="MBB4035195.1"/>
    <property type="molecule type" value="Genomic_DNA"/>
</dbReference>
<proteinExistence type="predicted"/>
<feature type="domain" description="Putative carbohydrate metabolism" evidence="2">
    <location>
        <begin position="66"/>
        <end position="315"/>
    </location>
</feature>
<evidence type="ECO:0000259" key="2">
    <source>
        <dbReference type="Pfam" id="PF13201"/>
    </source>
</evidence>
<dbReference type="Proteomes" id="UP000555103">
    <property type="component" value="Unassembled WGS sequence"/>
</dbReference>
<evidence type="ECO:0000313" key="4">
    <source>
        <dbReference type="Proteomes" id="UP000555103"/>
    </source>
</evidence>
<comment type="caution">
    <text evidence="3">The sequence shown here is derived from an EMBL/GenBank/DDBJ whole genome shotgun (WGS) entry which is preliminary data.</text>
</comment>
<accession>A0A840CQJ5</accession>
<evidence type="ECO:0000256" key="1">
    <source>
        <dbReference type="SAM" id="SignalP"/>
    </source>
</evidence>
<dbReference type="InterPro" id="IPR038653">
    <property type="entry name" value="Put_CMD_sf"/>
</dbReference>
<reference evidence="3 4" key="1">
    <citation type="submission" date="2020-08" db="EMBL/GenBank/DDBJ databases">
        <title>Genomic Encyclopedia of Type Strains, Phase IV (KMG-IV): sequencing the most valuable type-strain genomes for metagenomic binning, comparative biology and taxonomic classification.</title>
        <authorList>
            <person name="Goeker M."/>
        </authorList>
    </citation>
    <scope>NUCLEOTIDE SEQUENCE [LARGE SCALE GENOMIC DNA]</scope>
    <source>
        <strain evidence="3 4">DSM 104969</strain>
    </source>
</reference>
<name>A0A840CQJ5_9BACT</name>
<dbReference type="InterPro" id="IPR025112">
    <property type="entry name" value="PCMD"/>
</dbReference>
<organism evidence="3 4">
    <name type="scientific">Dysgonomonas hofstadii</name>
    <dbReference type="NCBI Taxonomy" id="637886"/>
    <lineage>
        <taxon>Bacteria</taxon>
        <taxon>Pseudomonadati</taxon>
        <taxon>Bacteroidota</taxon>
        <taxon>Bacteroidia</taxon>
        <taxon>Bacteroidales</taxon>
        <taxon>Dysgonomonadaceae</taxon>
        <taxon>Dysgonomonas</taxon>
    </lineage>
</organism>
<gene>
    <name evidence="3" type="ORF">GGR21_001084</name>
</gene>
<feature type="signal peptide" evidence="1">
    <location>
        <begin position="1"/>
        <end position="20"/>
    </location>
</feature>
<protein>
    <recommendedName>
        <fullName evidence="2">Putative carbohydrate metabolism domain-containing protein</fullName>
    </recommendedName>
</protein>
<dbReference type="Gene3D" id="2.60.120.890">
    <property type="entry name" value="BT2081, beta-jelly-roll domain"/>
    <property type="match status" value="1"/>
</dbReference>
<dbReference type="RefSeq" id="WP_183306137.1">
    <property type="nucleotide sequence ID" value="NZ_JACIEP010000003.1"/>
</dbReference>
<evidence type="ECO:0000313" key="3">
    <source>
        <dbReference type="EMBL" id="MBB4035195.1"/>
    </source>
</evidence>
<feature type="chain" id="PRO_5032896167" description="Putative carbohydrate metabolism domain-containing protein" evidence="1">
    <location>
        <begin position="21"/>
        <end position="318"/>
    </location>
</feature>
<keyword evidence="4" id="KW-1185">Reference proteome</keyword>
<sequence>MKKLYITSLVVLFMVSSLSAQTEKVESIAFGNMDTWMVRKIKESGIIGGNTRYLYEITKGDTLVDAAYKNTSSPWATSSVLAKVKGVTKTSITVFPEQRGSGHCARLETRIENVKVLGLININVLASGTIFLGEMIEPITSTDNPQSKLITGIAFTGRPKYLQYDYKVTTGGDCIRSTGFSGQKKVDRKDMAEVQILLQYRWEDADGNVYAKRVGTGWERFQNSVESWQNNHRLEVHYGDVTAKSFYGSYMGLKDKEETYYYTKNSKGKMVPIREVAWAAPDEKVTHLIVQFSSSNGGAYTGSINSRLWIDNVKLVYK</sequence>